<feature type="domain" description="Alanyl-transfer RNA synthetases family profile" evidence="7">
    <location>
        <begin position="1"/>
        <end position="278"/>
    </location>
</feature>
<evidence type="ECO:0000256" key="4">
    <source>
        <dbReference type="ARBA" id="ARBA00022723"/>
    </source>
</evidence>
<evidence type="ECO:0000313" key="9">
    <source>
        <dbReference type="Proteomes" id="UP000799441"/>
    </source>
</evidence>
<dbReference type="EMBL" id="MU003804">
    <property type="protein sequence ID" value="KAF2720010.1"/>
    <property type="molecule type" value="Genomic_DNA"/>
</dbReference>
<dbReference type="SUPFAM" id="SSF55186">
    <property type="entry name" value="ThrRS/AlaRS common domain"/>
    <property type="match status" value="1"/>
</dbReference>
<gene>
    <name evidence="8" type="ORF">K431DRAFT_227379</name>
</gene>
<dbReference type="GO" id="GO:0003676">
    <property type="term" value="F:nucleic acid binding"/>
    <property type="evidence" value="ECO:0007669"/>
    <property type="project" value="InterPro"/>
</dbReference>
<dbReference type="GO" id="GO:0005524">
    <property type="term" value="F:ATP binding"/>
    <property type="evidence" value="ECO:0007669"/>
    <property type="project" value="InterPro"/>
</dbReference>
<dbReference type="SUPFAM" id="SSF50447">
    <property type="entry name" value="Translation proteins"/>
    <property type="match status" value="1"/>
</dbReference>
<evidence type="ECO:0000256" key="1">
    <source>
        <dbReference type="ARBA" id="ARBA00001947"/>
    </source>
</evidence>
<feature type="coiled-coil region" evidence="6">
    <location>
        <begin position="303"/>
        <end position="330"/>
    </location>
</feature>
<evidence type="ECO:0000256" key="3">
    <source>
        <dbReference type="ARBA" id="ARBA00008429"/>
    </source>
</evidence>
<dbReference type="Gene3D" id="2.40.30.130">
    <property type="match status" value="1"/>
</dbReference>
<accession>A0A9P4Q5Q3</accession>
<evidence type="ECO:0000259" key="7">
    <source>
        <dbReference type="PROSITE" id="PS50860"/>
    </source>
</evidence>
<dbReference type="InterPro" id="IPR018163">
    <property type="entry name" value="Thr/Ala-tRNA-synth_IIc_edit"/>
</dbReference>
<keyword evidence="6" id="KW-0175">Coiled coil</keyword>
<dbReference type="GO" id="GO:0004813">
    <property type="term" value="F:alanine-tRNA ligase activity"/>
    <property type="evidence" value="ECO:0007669"/>
    <property type="project" value="InterPro"/>
</dbReference>
<dbReference type="GO" id="GO:0005737">
    <property type="term" value="C:cytoplasm"/>
    <property type="evidence" value="ECO:0007669"/>
    <property type="project" value="UniProtKB-SubCell"/>
</dbReference>
<comment type="cofactor">
    <cofactor evidence="1">
        <name>Zn(2+)</name>
        <dbReference type="ChEBI" id="CHEBI:29105"/>
    </cofactor>
</comment>
<evidence type="ECO:0000256" key="2">
    <source>
        <dbReference type="ARBA" id="ARBA00004496"/>
    </source>
</evidence>
<protein>
    <submittedName>
        <fullName evidence="8">ThrRS/AlaRS common domain-containing protein</fullName>
    </submittedName>
</protein>
<name>A0A9P4Q5Q3_9PEZI</name>
<reference evidence="8" key="1">
    <citation type="journal article" date="2020" name="Stud. Mycol.">
        <title>101 Dothideomycetes genomes: a test case for predicting lifestyles and emergence of pathogens.</title>
        <authorList>
            <person name="Haridas S."/>
            <person name="Albert R."/>
            <person name="Binder M."/>
            <person name="Bloem J."/>
            <person name="Labutti K."/>
            <person name="Salamov A."/>
            <person name="Andreopoulos B."/>
            <person name="Baker S."/>
            <person name="Barry K."/>
            <person name="Bills G."/>
            <person name="Bluhm B."/>
            <person name="Cannon C."/>
            <person name="Castanera R."/>
            <person name="Culley D."/>
            <person name="Daum C."/>
            <person name="Ezra D."/>
            <person name="Gonzalez J."/>
            <person name="Henrissat B."/>
            <person name="Kuo A."/>
            <person name="Liang C."/>
            <person name="Lipzen A."/>
            <person name="Lutzoni F."/>
            <person name="Magnuson J."/>
            <person name="Mondo S."/>
            <person name="Nolan M."/>
            <person name="Ohm R."/>
            <person name="Pangilinan J."/>
            <person name="Park H.-J."/>
            <person name="Ramirez L."/>
            <person name="Alfaro M."/>
            <person name="Sun H."/>
            <person name="Tritt A."/>
            <person name="Yoshinaga Y."/>
            <person name="Zwiers L.-H."/>
            <person name="Turgeon B."/>
            <person name="Goodwin S."/>
            <person name="Spatafora J."/>
            <person name="Crous P."/>
            <person name="Grigoriev I."/>
        </authorList>
    </citation>
    <scope>NUCLEOTIDE SEQUENCE</scope>
    <source>
        <strain evidence="8">CBS 116435</strain>
    </source>
</reference>
<dbReference type="PANTHER" id="PTHR43462:SF1">
    <property type="entry name" value="ALANYL-TRNA EDITING PROTEIN AARSD1"/>
    <property type="match status" value="1"/>
</dbReference>
<dbReference type="GO" id="GO:0006419">
    <property type="term" value="P:alanyl-tRNA aminoacylation"/>
    <property type="evidence" value="ECO:0007669"/>
    <property type="project" value="InterPro"/>
</dbReference>
<dbReference type="Pfam" id="PF07973">
    <property type="entry name" value="tRNA_SAD"/>
    <property type="match status" value="1"/>
</dbReference>
<dbReference type="InterPro" id="IPR009000">
    <property type="entry name" value="Transl_B-barrel_sf"/>
</dbReference>
<keyword evidence="4" id="KW-0479">Metal-binding</keyword>
<dbReference type="Gene3D" id="3.30.980.10">
    <property type="entry name" value="Threonyl-trna Synthetase, Chain A, domain 2"/>
    <property type="match status" value="1"/>
</dbReference>
<dbReference type="Proteomes" id="UP000799441">
    <property type="component" value="Unassembled WGS sequence"/>
</dbReference>
<comment type="subcellular location">
    <subcellularLocation>
        <location evidence="2">Cytoplasm</location>
    </subcellularLocation>
</comment>
<evidence type="ECO:0000313" key="8">
    <source>
        <dbReference type="EMBL" id="KAF2720010.1"/>
    </source>
</evidence>
<dbReference type="GO" id="GO:0002196">
    <property type="term" value="F:Ser-tRNA(Ala) deacylase activity"/>
    <property type="evidence" value="ECO:0007669"/>
    <property type="project" value="TreeGrafter"/>
</dbReference>
<dbReference type="SMART" id="SM00863">
    <property type="entry name" value="tRNA_SAD"/>
    <property type="match status" value="1"/>
</dbReference>
<evidence type="ECO:0000256" key="6">
    <source>
        <dbReference type="SAM" id="Coils"/>
    </source>
</evidence>
<dbReference type="InterPro" id="IPR051335">
    <property type="entry name" value="Alanyl-tRNA_Editing_Enzymes"/>
</dbReference>
<organism evidence="8 9">
    <name type="scientific">Polychaeton citri CBS 116435</name>
    <dbReference type="NCBI Taxonomy" id="1314669"/>
    <lineage>
        <taxon>Eukaryota</taxon>
        <taxon>Fungi</taxon>
        <taxon>Dikarya</taxon>
        <taxon>Ascomycota</taxon>
        <taxon>Pezizomycotina</taxon>
        <taxon>Dothideomycetes</taxon>
        <taxon>Dothideomycetidae</taxon>
        <taxon>Capnodiales</taxon>
        <taxon>Capnodiaceae</taxon>
        <taxon>Polychaeton</taxon>
    </lineage>
</organism>
<comment type="similarity">
    <text evidence="3">Belongs to the class-II aminoacyl-tRNA synthetase family. Alax-L subfamily.</text>
</comment>
<dbReference type="InterPro" id="IPR012947">
    <property type="entry name" value="tRNA_SAD"/>
</dbReference>
<keyword evidence="5" id="KW-0862">Zinc</keyword>
<comment type="caution">
    <text evidence="8">The sequence shown here is derived from an EMBL/GenBank/DDBJ whole genome shotgun (WGS) entry which is preliminary data.</text>
</comment>
<dbReference type="InterPro" id="IPR018165">
    <property type="entry name" value="Ala-tRNA-synth_IIc_core"/>
</dbReference>
<dbReference type="OrthoDB" id="288942at2759"/>
<dbReference type="GO" id="GO:0046872">
    <property type="term" value="F:metal ion binding"/>
    <property type="evidence" value="ECO:0007669"/>
    <property type="project" value="UniProtKB-KW"/>
</dbReference>
<proteinExistence type="inferred from homology"/>
<dbReference type="PROSITE" id="PS50860">
    <property type="entry name" value="AA_TRNA_LIGASE_II_ALA"/>
    <property type="match status" value="1"/>
</dbReference>
<keyword evidence="9" id="KW-1185">Reference proteome</keyword>
<sequence>MLQGSVVGALACQRDSYTCSLDAEVVSCTKLSQPSQTAVRKKGKAVSQCPPDPRPDEPSDLWLVEFSDSVLFPEGGGQPTDHGTVTLVDGVSPGRIPVSCVQRQGLRCVYHLSQPLEPGVHVRQEVDFRRRWNHMQQHTGQHLLSAVMDTYPNLATVGWGMGAGGSPNYVDLARAPSEEEMREIQDRCNALIRDNITITVAAPEEAGRDGLPPVYDGDKGVVRVIKIGDLDANRCCGTHLKQTSHISLILLHSTQTVHGGQCRLHFSAGDWAIALATSSIQSIRTIAKLTSSGTSPSDVLASVRKSKETAAALKKQEARLLQEIAVFEAERAVTALQRGENAWVHRAAQGLDFINMVASQVKQAIDEGRDASVVMVSGEEGTAGQIVVIGQKDAVEGLASKIKGSGIEVKGGGKGGRWQGKVLGWGKGELESLERLVRSCHGHGDL</sequence>
<dbReference type="AlphaFoldDB" id="A0A9P4Q5Q3"/>
<dbReference type="PANTHER" id="PTHR43462">
    <property type="entry name" value="ALANYL-TRNA EDITING PROTEIN"/>
    <property type="match status" value="1"/>
</dbReference>
<evidence type="ECO:0000256" key="5">
    <source>
        <dbReference type="ARBA" id="ARBA00022833"/>
    </source>
</evidence>